<feature type="transmembrane region" description="Helical" evidence="8">
    <location>
        <begin position="97"/>
        <end position="115"/>
    </location>
</feature>
<gene>
    <name evidence="9" type="ORF">A1019T_01972</name>
</gene>
<feature type="transmembrane region" description="Helical" evidence="8">
    <location>
        <begin position="228"/>
        <end position="251"/>
    </location>
</feature>
<accession>A0A1R4EHI6</accession>
<organism evidence="9 10">
    <name type="scientific">Psychrobacter pasteurii</name>
    <dbReference type="NCBI Taxonomy" id="1945520"/>
    <lineage>
        <taxon>Bacteria</taxon>
        <taxon>Pseudomonadati</taxon>
        <taxon>Pseudomonadota</taxon>
        <taxon>Gammaproteobacteria</taxon>
        <taxon>Moraxellales</taxon>
        <taxon>Moraxellaceae</taxon>
        <taxon>Psychrobacter</taxon>
    </lineage>
</organism>
<keyword evidence="4" id="KW-1003">Cell membrane</keyword>
<name>A0A1R4EHI6_9GAMM</name>
<dbReference type="Gene3D" id="1.20.1530.20">
    <property type="match status" value="1"/>
</dbReference>
<dbReference type="InterPro" id="IPR038770">
    <property type="entry name" value="Na+/solute_symporter_sf"/>
</dbReference>
<keyword evidence="6 8" id="KW-1133">Transmembrane helix</keyword>
<feature type="transmembrane region" description="Helical" evidence="8">
    <location>
        <begin position="167"/>
        <end position="187"/>
    </location>
</feature>
<comment type="subcellular location">
    <subcellularLocation>
        <location evidence="1">Cell membrane</location>
        <topology evidence="1">Multi-pass membrane protein</topology>
    </subcellularLocation>
</comment>
<evidence type="ECO:0000256" key="1">
    <source>
        <dbReference type="ARBA" id="ARBA00004651"/>
    </source>
</evidence>
<feature type="transmembrane region" description="Helical" evidence="8">
    <location>
        <begin position="36"/>
        <end position="57"/>
    </location>
</feature>
<evidence type="ECO:0000256" key="8">
    <source>
        <dbReference type="SAM" id="Phobius"/>
    </source>
</evidence>
<dbReference type="GO" id="GO:0015105">
    <property type="term" value="F:arsenite transmembrane transporter activity"/>
    <property type="evidence" value="ECO:0007669"/>
    <property type="project" value="TreeGrafter"/>
</dbReference>
<evidence type="ECO:0000256" key="6">
    <source>
        <dbReference type="ARBA" id="ARBA00022989"/>
    </source>
</evidence>
<evidence type="ECO:0000313" key="10">
    <source>
        <dbReference type="Proteomes" id="UP000188169"/>
    </source>
</evidence>
<sequence>MDNLRTLLETRQISIYFVATVLALLGGIMVPQIADFQWAINPALALMLFVTFLQVPVTELKKGLSDLKFLTALLIANFIAIPLLIAALLPLLPPNPFILLAVLLVLLCPCIDYVITFSHLGQADSRLLLSSTPILLIVQTLLLPIYLKLFLGNSFVELIQVNTFIHAFMQLIVIPFILAAILQLWAARSNSGKQITNSLSLLPVPATALVLFIIIASVIPSLKGQTVIVLQVIPIYIAFAILAPVIGWIIGRLFQLNIPANRALVFSSSTRNSLVILPLALAIPGYNSVIPVIIITQTLIELISQLVYIKIIPKLITKIPKEW</sequence>
<dbReference type="InterPro" id="IPR002657">
    <property type="entry name" value="BilAc:Na_symport/Acr3"/>
</dbReference>
<dbReference type="GO" id="GO:0005886">
    <property type="term" value="C:plasma membrane"/>
    <property type="evidence" value="ECO:0007669"/>
    <property type="project" value="UniProtKB-SubCell"/>
</dbReference>
<evidence type="ECO:0000256" key="5">
    <source>
        <dbReference type="ARBA" id="ARBA00022692"/>
    </source>
</evidence>
<dbReference type="EMBL" id="FUGD01000116">
    <property type="protein sequence ID" value="SJM37987.1"/>
    <property type="molecule type" value="Genomic_DNA"/>
</dbReference>
<dbReference type="OrthoDB" id="3254016at2"/>
<dbReference type="Proteomes" id="UP000188169">
    <property type="component" value="Unassembled WGS sequence"/>
</dbReference>
<reference evidence="10" key="1">
    <citation type="submission" date="2017-02" db="EMBL/GenBank/DDBJ databases">
        <authorList>
            <person name="Mornico D."/>
        </authorList>
    </citation>
    <scope>NUCLEOTIDE SEQUENCE [LARGE SCALE GENOMIC DNA]</scope>
</reference>
<proteinExistence type="inferred from homology"/>
<dbReference type="GO" id="GO:0015297">
    <property type="term" value="F:antiporter activity"/>
    <property type="evidence" value="ECO:0007669"/>
    <property type="project" value="InterPro"/>
</dbReference>
<dbReference type="RefSeq" id="WP_077449355.1">
    <property type="nucleotide sequence ID" value="NZ_FUGD01000116.1"/>
</dbReference>
<keyword evidence="10" id="KW-1185">Reference proteome</keyword>
<dbReference type="PANTHER" id="PTHR43057">
    <property type="entry name" value="ARSENITE EFFLUX TRANSPORTER"/>
    <property type="match status" value="1"/>
</dbReference>
<feature type="transmembrane region" description="Helical" evidence="8">
    <location>
        <begin position="69"/>
        <end position="91"/>
    </location>
</feature>
<dbReference type="InterPro" id="IPR004706">
    <property type="entry name" value="Arsenical-R_Acr3"/>
</dbReference>
<evidence type="ECO:0000256" key="2">
    <source>
        <dbReference type="ARBA" id="ARBA00010110"/>
    </source>
</evidence>
<feature type="transmembrane region" description="Helical" evidence="8">
    <location>
        <begin position="199"/>
        <end position="222"/>
    </location>
</feature>
<dbReference type="STRING" id="1945520.A1019T_01972"/>
<evidence type="ECO:0000313" key="9">
    <source>
        <dbReference type="EMBL" id="SJM37987.1"/>
    </source>
</evidence>
<evidence type="ECO:0000256" key="7">
    <source>
        <dbReference type="ARBA" id="ARBA00023136"/>
    </source>
</evidence>
<keyword evidence="5 8" id="KW-0812">Transmembrane</keyword>
<dbReference type="GO" id="GO:0015104">
    <property type="term" value="F:antimonite transmembrane transporter activity"/>
    <property type="evidence" value="ECO:0007669"/>
    <property type="project" value="TreeGrafter"/>
</dbReference>
<keyword evidence="7 8" id="KW-0472">Membrane</keyword>
<evidence type="ECO:0000256" key="4">
    <source>
        <dbReference type="ARBA" id="ARBA00022475"/>
    </source>
</evidence>
<evidence type="ECO:0000256" key="3">
    <source>
        <dbReference type="ARBA" id="ARBA00022448"/>
    </source>
</evidence>
<dbReference type="PANTHER" id="PTHR43057:SF1">
    <property type="entry name" value="ARSENICAL-RESISTANCE PROTEIN 3"/>
    <property type="match status" value="1"/>
</dbReference>
<dbReference type="AlphaFoldDB" id="A0A1R4EHI6"/>
<feature type="transmembrane region" description="Helical" evidence="8">
    <location>
        <begin position="12"/>
        <end position="30"/>
    </location>
</feature>
<dbReference type="Pfam" id="PF01758">
    <property type="entry name" value="SBF"/>
    <property type="match status" value="1"/>
</dbReference>
<comment type="similarity">
    <text evidence="2">Belongs to the arsenical resistance-3 (ACR3) (TC 2.A.59) family.</text>
</comment>
<protein>
    <submittedName>
        <fullName evidence="9">Sodium Bile acid symporter family protein</fullName>
    </submittedName>
</protein>
<feature type="transmembrane region" description="Helical" evidence="8">
    <location>
        <begin position="127"/>
        <end position="147"/>
    </location>
</feature>
<keyword evidence="3" id="KW-0813">Transport</keyword>